<dbReference type="Proteomes" id="UP000550401">
    <property type="component" value="Unassembled WGS sequence"/>
</dbReference>
<name>A0A839EU37_9GAMM</name>
<protein>
    <submittedName>
        <fullName evidence="1">Uncharacterized protein</fullName>
    </submittedName>
</protein>
<proteinExistence type="predicted"/>
<dbReference type="EMBL" id="JACGXL010000001">
    <property type="protein sequence ID" value="MBA8886123.1"/>
    <property type="molecule type" value="Genomic_DNA"/>
</dbReference>
<evidence type="ECO:0000313" key="1">
    <source>
        <dbReference type="EMBL" id="MBA8886123.1"/>
    </source>
</evidence>
<dbReference type="AlphaFoldDB" id="A0A839EU37"/>
<sequence>MSTERIDVEALLAAIDRMPDIVNCASVHYAEWCDAPARRGYEPDPTVVRWVGEVRRARDSIASILAEVIERRARDAAVAELVEAVKKALTHSDRVRDERHFGLRDKPTQAHYNRIVAALAAIQGSQP</sequence>
<reference evidence="1 2" key="1">
    <citation type="submission" date="2020-07" db="EMBL/GenBank/DDBJ databases">
        <title>Genomic Encyclopedia of Type Strains, Phase IV (KMG-V): Genome sequencing to study the core and pangenomes of soil and plant-associated prokaryotes.</title>
        <authorList>
            <person name="Whitman W."/>
        </authorList>
    </citation>
    <scope>NUCLEOTIDE SEQUENCE [LARGE SCALE GENOMIC DNA]</scope>
    <source>
        <strain evidence="1 2">RH2WT43</strain>
    </source>
</reference>
<gene>
    <name evidence="1" type="ORF">FHW12_000314</name>
</gene>
<comment type="caution">
    <text evidence="1">The sequence shown here is derived from an EMBL/GenBank/DDBJ whole genome shotgun (WGS) entry which is preliminary data.</text>
</comment>
<keyword evidence="2" id="KW-1185">Reference proteome</keyword>
<accession>A0A839EU37</accession>
<evidence type="ECO:0000313" key="2">
    <source>
        <dbReference type="Proteomes" id="UP000550401"/>
    </source>
</evidence>
<organism evidence="1 2">
    <name type="scientific">Dokdonella fugitiva</name>
    <dbReference type="NCBI Taxonomy" id="328517"/>
    <lineage>
        <taxon>Bacteria</taxon>
        <taxon>Pseudomonadati</taxon>
        <taxon>Pseudomonadota</taxon>
        <taxon>Gammaproteobacteria</taxon>
        <taxon>Lysobacterales</taxon>
        <taxon>Rhodanobacteraceae</taxon>
        <taxon>Dokdonella</taxon>
    </lineage>
</organism>
<dbReference type="RefSeq" id="WP_182529232.1">
    <property type="nucleotide sequence ID" value="NZ_JACGXL010000001.1"/>
</dbReference>